<name>A0A2P8IBU9_SACCR</name>
<comment type="similarity">
    <text evidence="2 8">Belongs to the group II decarboxylase family.</text>
</comment>
<sequence>MSFLGVSQNEVDMSLQRVITDERDLQVAPVFAQRIDEDVIPKGRLPENPLPADVAAGIVHSRLLLDGRAALNLATFCTTSAEPELERIYADTAAINLMNREEYPASSDIEQECINALADLWHEDDGRFIGCSTSGSSEAAMLAGLAMLRRWRERGGTGTPNMVFGGHVHVCWPKFCNFWDVEARTVPLEEGRTTLDPALAAQAVDENTIGVVAVLGSTQDGRYDPVADIAAALDAVAADRGVDVPLHVDAASGGFVAPFLDVDFAWDFALPRVVSINASGHKFGLVYPGSGWCLWRDPEYLPESLVFDCNVLGGHHPTFTLNFSRPASGVIAQYYQFLRNGMAGYQLIAQRCQEVARQVAKGVEAVGPFEVVGDGEDLPVVAFRLRDPEAAGFTVYHLSEALKGDGWHVPAYSLPPNLEHVHVLRVVCRQGFTLDLAAKFLESLAKHAERLGGHPFPLPRPTALTFTD</sequence>
<dbReference type="Gene3D" id="4.10.280.50">
    <property type="match status" value="1"/>
</dbReference>
<dbReference type="SUPFAM" id="SSF53383">
    <property type="entry name" value="PLP-dependent transferases"/>
    <property type="match status" value="1"/>
</dbReference>
<dbReference type="GO" id="GO:0005829">
    <property type="term" value="C:cytosol"/>
    <property type="evidence" value="ECO:0007669"/>
    <property type="project" value="TreeGrafter"/>
</dbReference>
<feature type="modified residue" description="N6-(pyridoxal phosphate)lysine" evidence="7">
    <location>
        <position position="282"/>
    </location>
</feature>
<dbReference type="PANTHER" id="PTHR43321:SF3">
    <property type="entry name" value="GLUTAMATE DECARBOXYLASE"/>
    <property type="match status" value="1"/>
</dbReference>
<evidence type="ECO:0000256" key="9">
    <source>
        <dbReference type="RuleBase" id="RU361171"/>
    </source>
</evidence>
<accession>A0A2P8IBU9</accession>
<dbReference type="Gene3D" id="3.40.640.10">
    <property type="entry name" value="Type I PLP-dependent aspartate aminotransferase-like (Major domain)"/>
    <property type="match status" value="1"/>
</dbReference>
<dbReference type="InterPro" id="IPR002129">
    <property type="entry name" value="PyrdxlP-dep_de-COase"/>
</dbReference>
<dbReference type="GO" id="GO:0004351">
    <property type="term" value="F:glutamate decarboxylase activity"/>
    <property type="evidence" value="ECO:0007669"/>
    <property type="project" value="UniProtKB-EC"/>
</dbReference>
<dbReference type="InterPro" id="IPR015424">
    <property type="entry name" value="PyrdxlP-dep_Trfase"/>
</dbReference>
<dbReference type="NCBIfam" id="TIGR01788">
    <property type="entry name" value="Glu-decarb-GAD"/>
    <property type="match status" value="1"/>
</dbReference>
<evidence type="ECO:0000256" key="2">
    <source>
        <dbReference type="ARBA" id="ARBA00009533"/>
    </source>
</evidence>
<dbReference type="Pfam" id="PF00282">
    <property type="entry name" value="Pyridoxal_deC"/>
    <property type="match status" value="1"/>
</dbReference>
<organism evidence="10 11">
    <name type="scientific">Saccharothrix carnea</name>
    <dbReference type="NCBI Taxonomy" id="1280637"/>
    <lineage>
        <taxon>Bacteria</taxon>
        <taxon>Bacillati</taxon>
        <taxon>Actinomycetota</taxon>
        <taxon>Actinomycetes</taxon>
        <taxon>Pseudonocardiales</taxon>
        <taxon>Pseudonocardiaceae</taxon>
        <taxon>Saccharothrix</taxon>
    </lineage>
</organism>
<dbReference type="OrthoDB" id="3401800at2"/>
<evidence type="ECO:0000313" key="11">
    <source>
        <dbReference type="Proteomes" id="UP000241118"/>
    </source>
</evidence>
<dbReference type="EMBL" id="PYAX01000004">
    <property type="protein sequence ID" value="PSL55933.1"/>
    <property type="molecule type" value="Genomic_DNA"/>
</dbReference>
<keyword evidence="9" id="KW-0210">Decarboxylase</keyword>
<evidence type="ECO:0000256" key="7">
    <source>
        <dbReference type="PIRSR" id="PIRSR602129-50"/>
    </source>
</evidence>
<comment type="cofactor">
    <cofactor evidence="1 7 8">
        <name>pyridoxal 5'-phosphate</name>
        <dbReference type="ChEBI" id="CHEBI:597326"/>
    </cofactor>
</comment>
<evidence type="ECO:0000256" key="5">
    <source>
        <dbReference type="ARBA" id="ARBA00023239"/>
    </source>
</evidence>
<dbReference type="GO" id="GO:0006538">
    <property type="term" value="P:L-glutamate catabolic process"/>
    <property type="evidence" value="ECO:0007669"/>
    <property type="project" value="TreeGrafter"/>
</dbReference>
<keyword evidence="5 8" id="KW-0456">Lyase</keyword>
<dbReference type="Gene3D" id="3.90.1150.160">
    <property type="match status" value="1"/>
</dbReference>
<gene>
    <name evidence="10" type="ORF">B0I31_104224</name>
</gene>
<dbReference type="AlphaFoldDB" id="A0A2P8IBU9"/>
<comment type="catalytic activity">
    <reaction evidence="6 9">
        <text>L-glutamate + H(+) = 4-aminobutanoate + CO2</text>
        <dbReference type="Rhea" id="RHEA:17785"/>
        <dbReference type="ChEBI" id="CHEBI:15378"/>
        <dbReference type="ChEBI" id="CHEBI:16526"/>
        <dbReference type="ChEBI" id="CHEBI:29985"/>
        <dbReference type="ChEBI" id="CHEBI:59888"/>
        <dbReference type="EC" id="4.1.1.15"/>
    </reaction>
</comment>
<reference evidence="10 11" key="1">
    <citation type="submission" date="2018-03" db="EMBL/GenBank/DDBJ databases">
        <title>Genomic Encyclopedia of Type Strains, Phase III (KMG-III): the genomes of soil and plant-associated and newly described type strains.</title>
        <authorList>
            <person name="Whitman W."/>
        </authorList>
    </citation>
    <scope>NUCLEOTIDE SEQUENCE [LARGE SCALE GENOMIC DNA]</scope>
    <source>
        <strain evidence="10 11">CGMCC 4.7097</strain>
    </source>
</reference>
<evidence type="ECO:0000313" key="10">
    <source>
        <dbReference type="EMBL" id="PSL55933.1"/>
    </source>
</evidence>
<keyword evidence="11" id="KW-1185">Reference proteome</keyword>
<comment type="caution">
    <text evidence="10">The sequence shown here is derived from an EMBL/GenBank/DDBJ whole genome shotgun (WGS) entry which is preliminary data.</text>
</comment>
<evidence type="ECO:0000256" key="8">
    <source>
        <dbReference type="RuleBase" id="RU000382"/>
    </source>
</evidence>
<dbReference type="PANTHER" id="PTHR43321">
    <property type="entry name" value="GLUTAMATE DECARBOXYLASE"/>
    <property type="match status" value="1"/>
</dbReference>
<evidence type="ECO:0000256" key="1">
    <source>
        <dbReference type="ARBA" id="ARBA00001933"/>
    </source>
</evidence>
<dbReference type="EC" id="4.1.1.15" evidence="3 9"/>
<keyword evidence="4 7" id="KW-0663">Pyridoxal phosphate</keyword>
<dbReference type="InterPro" id="IPR010107">
    <property type="entry name" value="Glutamate_decarboxylase"/>
</dbReference>
<dbReference type="Proteomes" id="UP000241118">
    <property type="component" value="Unassembled WGS sequence"/>
</dbReference>
<evidence type="ECO:0000256" key="3">
    <source>
        <dbReference type="ARBA" id="ARBA00012421"/>
    </source>
</evidence>
<protein>
    <recommendedName>
        <fullName evidence="3 9">Glutamate decarboxylase</fullName>
        <ecNumber evidence="3 9">4.1.1.15</ecNumber>
    </recommendedName>
</protein>
<dbReference type="GO" id="GO:0004058">
    <property type="term" value="F:aromatic-L-amino-acid decarboxylase activity"/>
    <property type="evidence" value="ECO:0007669"/>
    <property type="project" value="UniProtKB-ARBA"/>
</dbReference>
<proteinExistence type="inferred from homology"/>
<evidence type="ECO:0000256" key="4">
    <source>
        <dbReference type="ARBA" id="ARBA00022898"/>
    </source>
</evidence>
<dbReference type="InterPro" id="IPR015421">
    <property type="entry name" value="PyrdxlP-dep_Trfase_major"/>
</dbReference>
<dbReference type="GO" id="GO:0030170">
    <property type="term" value="F:pyridoxal phosphate binding"/>
    <property type="evidence" value="ECO:0007669"/>
    <property type="project" value="InterPro"/>
</dbReference>
<evidence type="ECO:0000256" key="6">
    <source>
        <dbReference type="ARBA" id="ARBA00048868"/>
    </source>
</evidence>